<sequence>MPSLAFSGNLALTVMPSLMFPETRFSTDYHALFDVLREFSGKHPRGVCNLPVWLGTFLALRESILTNFLAPQIKQARGPLQIQHSLASRTLSADVGTIIFPFSYWRRLGRMGLAGRRRVTAIRRGLRNEQMERAKGRRGKGAGVRMGDKACVFGFSFFLQWFRHIVWIVFISTGNVSISPLTSELDKRRKKGSSPCPSQRVVCKLPPSLLIMHHPGDVSYNQVQGTMPQDTACNVTQPQALE</sequence>
<gene>
    <name evidence="1" type="ORF">SERLA73DRAFT_152391</name>
</gene>
<proteinExistence type="predicted"/>
<dbReference type="InParanoid" id="F8PWQ3"/>
<reference evidence="2" key="1">
    <citation type="journal article" date="2011" name="Science">
        <title>The plant cell wall-decomposing machinery underlies the functional diversity of forest fungi.</title>
        <authorList>
            <person name="Eastwood D.C."/>
            <person name="Floudas D."/>
            <person name="Binder M."/>
            <person name="Majcherczyk A."/>
            <person name="Schneider P."/>
            <person name="Aerts A."/>
            <person name="Asiegbu F.O."/>
            <person name="Baker S.E."/>
            <person name="Barry K."/>
            <person name="Bendiksby M."/>
            <person name="Blumentritt M."/>
            <person name="Coutinho P.M."/>
            <person name="Cullen D."/>
            <person name="de Vries R.P."/>
            <person name="Gathman A."/>
            <person name="Goodell B."/>
            <person name="Henrissat B."/>
            <person name="Ihrmark K."/>
            <person name="Kauserud H."/>
            <person name="Kohler A."/>
            <person name="LaButti K."/>
            <person name="Lapidus A."/>
            <person name="Lavin J.L."/>
            <person name="Lee Y.-H."/>
            <person name="Lindquist E."/>
            <person name="Lilly W."/>
            <person name="Lucas S."/>
            <person name="Morin E."/>
            <person name="Murat C."/>
            <person name="Oguiza J.A."/>
            <person name="Park J."/>
            <person name="Pisabarro A.G."/>
            <person name="Riley R."/>
            <person name="Rosling A."/>
            <person name="Salamov A."/>
            <person name="Schmidt O."/>
            <person name="Schmutz J."/>
            <person name="Skrede I."/>
            <person name="Stenlid J."/>
            <person name="Wiebenga A."/>
            <person name="Xie X."/>
            <person name="Kuees U."/>
            <person name="Hibbett D.S."/>
            <person name="Hoffmeister D."/>
            <person name="Hoegberg N."/>
            <person name="Martin F."/>
            <person name="Grigoriev I.V."/>
            <person name="Watkinson S.C."/>
        </authorList>
    </citation>
    <scope>NUCLEOTIDE SEQUENCE [LARGE SCALE GENOMIC DNA]</scope>
    <source>
        <strain evidence="2">strain S7.3</strain>
    </source>
</reference>
<keyword evidence="2" id="KW-1185">Reference proteome</keyword>
<dbReference type="HOGENOM" id="CLU_1147782_0_0_1"/>
<dbReference type="EMBL" id="GL945479">
    <property type="protein sequence ID" value="EGO00377.1"/>
    <property type="molecule type" value="Genomic_DNA"/>
</dbReference>
<dbReference type="AlphaFoldDB" id="F8PWQ3"/>
<evidence type="ECO:0000313" key="1">
    <source>
        <dbReference type="EMBL" id="EGO00377.1"/>
    </source>
</evidence>
<accession>F8PWQ3</accession>
<protein>
    <submittedName>
        <fullName evidence="1">Uncharacterized protein</fullName>
    </submittedName>
</protein>
<organism evidence="2">
    <name type="scientific">Serpula lacrymans var. lacrymans (strain S7.3)</name>
    <name type="common">Dry rot fungus</name>
    <dbReference type="NCBI Taxonomy" id="936435"/>
    <lineage>
        <taxon>Eukaryota</taxon>
        <taxon>Fungi</taxon>
        <taxon>Dikarya</taxon>
        <taxon>Basidiomycota</taxon>
        <taxon>Agaricomycotina</taxon>
        <taxon>Agaricomycetes</taxon>
        <taxon>Agaricomycetidae</taxon>
        <taxon>Boletales</taxon>
        <taxon>Coniophorineae</taxon>
        <taxon>Serpulaceae</taxon>
        <taxon>Serpula</taxon>
    </lineage>
</organism>
<name>F8PWQ3_SERL3</name>
<dbReference type="Proteomes" id="UP000008063">
    <property type="component" value="Unassembled WGS sequence"/>
</dbReference>
<evidence type="ECO:0000313" key="2">
    <source>
        <dbReference type="Proteomes" id="UP000008063"/>
    </source>
</evidence>